<evidence type="ECO:0000313" key="1">
    <source>
        <dbReference type="EMBL" id="OAH53855.1"/>
    </source>
</evidence>
<comment type="caution">
    <text evidence="1">The sequence shown here is derived from an EMBL/GenBank/DDBJ whole genome shotgun (WGS) entry which is preliminary data.</text>
</comment>
<reference evidence="1 2" key="1">
    <citation type="submission" date="2016-01" db="EMBL/GenBank/DDBJ databases">
        <title>Investigation of taxonomic status of Bacillus aminovorans.</title>
        <authorList>
            <person name="Verma A."/>
            <person name="Pal Y."/>
            <person name="Krishnamurthi S."/>
        </authorList>
    </citation>
    <scope>NUCLEOTIDE SEQUENCE [LARGE SCALE GENOMIC DNA]</scope>
    <source>
        <strain evidence="1 2">DSM 4337</strain>
    </source>
</reference>
<sequence>MIAKIVPRSQFLLAEKKTGIPLQKLIDHIYDEELKGNVKKLPATERSLFLKGFYNELPKEKCEEIINESKKVEEFKLERLTELRGLCSSENTESYIAEILGVPYNG</sequence>
<dbReference type="RefSeq" id="WP_063975356.1">
    <property type="nucleotide sequence ID" value="NZ_LQWZ01000035.1"/>
</dbReference>
<name>A0A177KLT1_9BACI</name>
<organism evidence="1 2">
    <name type="scientific">Domibacillus aminovorans</name>
    <dbReference type="NCBI Taxonomy" id="29332"/>
    <lineage>
        <taxon>Bacteria</taxon>
        <taxon>Bacillati</taxon>
        <taxon>Bacillota</taxon>
        <taxon>Bacilli</taxon>
        <taxon>Bacillales</taxon>
        <taxon>Bacillaceae</taxon>
        <taxon>Domibacillus</taxon>
    </lineage>
</organism>
<accession>A0A177KLT1</accession>
<dbReference type="EMBL" id="LQWZ01000035">
    <property type="protein sequence ID" value="OAH53855.1"/>
    <property type="molecule type" value="Genomic_DNA"/>
</dbReference>
<protein>
    <submittedName>
        <fullName evidence="1">Uncharacterized protein</fullName>
    </submittedName>
</protein>
<dbReference type="AlphaFoldDB" id="A0A177KLT1"/>
<evidence type="ECO:0000313" key="2">
    <source>
        <dbReference type="Proteomes" id="UP000077271"/>
    </source>
</evidence>
<gene>
    <name evidence="1" type="ORF">AWH48_11325</name>
</gene>
<dbReference type="Proteomes" id="UP000077271">
    <property type="component" value="Unassembled WGS sequence"/>
</dbReference>
<proteinExistence type="predicted"/>